<dbReference type="SUPFAM" id="SSF53756">
    <property type="entry name" value="UDP-Glycosyltransferase/glycogen phosphorylase"/>
    <property type="match status" value="1"/>
</dbReference>
<keyword evidence="2" id="KW-0808">Transferase</keyword>
<sequence length="89" mass="10287">MLCWPFWAEQQTNCRYTCNEWGVGMEIDNKAKREEIEGNDGGEKGKEMRKKALKWKESAEIATKEGGSSYTNLELLVQELLQPRESEVM</sequence>
<dbReference type="PANTHER" id="PTHR11926">
    <property type="entry name" value="GLUCOSYL/GLUCURONOSYL TRANSFERASES"/>
    <property type="match status" value="1"/>
</dbReference>
<gene>
    <name evidence="2" type="ORF">CKAN_01674600</name>
</gene>
<dbReference type="OrthoDB" id="1927969at2759"/>
<dbReference type="GO" id="GO:0080043">
    <property type="term" value="F:quercetin 3-O-glucosyltransferase activity"/>
    <property type="evidence" value="ECO:0007669"/>
    <property type="project" value="TreeGrafter"/>
</dbReference>
<keyword evidence="3" id="KW-1185">Reference proteome</keyword>
<name>A0A443PAJ9_9MAGN</name>
<accession>A0A443PAJ9</accession>
<evidence type="ECO:0000256" key="1">
    <source>
        <dbReference type="ARBA" id="ARBA00009995"/>
    </source>
</evidence>
<dbReference type="PANTHER" id="PTHR11926:SF1498">
    <property type="entry name" value="GLYCOSYLTRANSFERASE"/>
    <property type="match status" value="1"/>
</dbReference>
<evidence type="ECO:0000313" key="2">
    <source>
        <dbReference type="EMBL" id="RWR87789.1"/>
    </source>
</evidence>
<evidence type="ECO:0000313" key="3">
    <source>
        <dbReference type="Proteomes" id="UP000283530"/>
    </source>
</evidence>
<organism evidence="2 3">
    <name type="scientific">Cinnamomum micranthum f. kanehirae</name>
    <dbReference type="NCBI Taxonomy" id="337451"/>
    <lineage>
        <taxon>Eukaryota</taxon>
        <taxon>Viridiplantae</taxon>
        <taxon>Streptophyta</taxon>
        <taxon>Embryophyta</taxon>
        <taxon>Tracheophyta</taxon>
        <taxon>Spermatophyta</taxon>
        <taxon>Magnoliopsida</taxon>
        <taxon>Magnoliidae</taxon>
        <taxon>Laurales</taxon>
        <taxon>Lauraceae</taxon>
        <taxon>Cinnamomum</taxon>
    </lineage>
</organism>
<dbReference type="Proteomes" id="UP000283530">
    <property type="component" value="Unassembled WGS sequence"/>
</dbReference>
<dbReference type="Gene3D" id="3.40.50.2000">
    <property type="entry name" value="Glycogen Phosphorylase B"/>
    <property type="match status" value="2"/>
</dbReference>
<dbReference type="EMBL" id="QPKB01000006">
    <property type="protein sequence ID" value="RWR87789.1"/>
    <property type="molecule type" value="Genomic_DNA"/>
</dbReference>
<dbReference type="AlphaFoldDB" id="A0A443PAJ9"/>
<comment type="similarity">
    <text evidence="1">Belongs to the UDP-glycosyltransferase family.</text>
</comment>
<reference evidence="2 3" key="1">
    <citation type="journal article" date="2019" name="Nat. Plants">
        <title>Stout camphor tree genome fills gaps in understanding of flowering plant genome evolution.</title>
        <authorList>
            <person name="Chaw S.M."/>
            <person name="Liu Y.C."/>
            <person name="Wu Y.W."/>
            <person name="Wang H.Y."/>
            <person name="Lin C.I."/>
            <person name="Wu C.S."/>
            <person name="Ke H.M."/>
            <person name="Chang L.Y."/>
            <person name="Hsu C.Y."/>
            <person name="Yang H.T."/>
            <person name="Sudianto E."/>
            <person name="Hsu M.H."/>
            <person name="Wu K.P."/>
            <person name="Wang L.N."/>
            <person name="Leebens-Mack J.H."/>
            <person name="Tsai I.J."/>
        </authorList>
    </citation>
    <scope>NUCLEOTIDE SEQUENCE [LARGE SCALE GENOMIC DNA]</scope>
    <source>
        <strain evidence="3">cv. Chaw 1501</strain>
        <tissue evidence="2">Young leaves</tissue>
    </source>
</reference>
<dbReference type="GO" id="GO:0080044">
    <property type="term" value="F:quercetin 7-O-glucosyltransferase activity"/>
    <property type="evidence" value="ECO:0007669"/>
    <property type="project" value="TreeGrafter"/>
</dbReference>
<comment type="caution">
    <text evidence="2">The sequence shown here is derived from an EMBL/GenBank/DDBJ whole genome shotgun (WGS) entry which is preliminary data.</text>
</comment>
<protein>
    <submittedName>
        <fullName evidence="2">7-deoxyloganetin glucosyltransferase-like protein</fullName>
    </submittedName>
</protein>
<proteinExistence type="inferred from homology"/>